<keyword evidence="1" id="KW-1185">Reference proteome</keyword>
<protein>
    <submittedName>
        <fullName evidence="2">Uncharacterized protein</fullName>
    </submittedName>
</protein>
<name>A0A914ZIV0_PARUN</name>
<evidence type="ECO:0000313" key="1">
    <source>
        <dbReference type="Proteomes" id="UP000887569"/>
    </source>
</evidence>
<proteinExistence type="predicted"/>
<sequence>MANDVIERYALEYHRSTVHRAHSSSISRSSKVSLRLERMETEAGGGRLDVRAITSLRRITTLFELRGDYLYPLVVAIFRSFQSDMRMKHQ</sequence>
<organism evidence="1 2">
    <name type="scientific">Parascaris univalens</name>
    <name type="common">Nematode worm</name>
    <dbReference type="NCBI Taxonomy" id="6257"/>
    <lineage>
        <taxon>Eukaryota</taxon>
        <taxon>Metazoa</taxon>
        <taxon>Ecdysozoa</taxon>
        <taxon>Nematoda</taxon>
        <taxon>Chromadorea</taxon>
        <taxon>Rhabditida</taxon>
        <taxon>Spirurina</taxon>
        <taxon>Ascaridomorpha</taxon>
        <taxon>Ascaridoidea</taxon>
        <taxon>Ascarididae</taxon>
        <taxon>Parascaris</taxon>
    </lineage>
</organism>
<accession>A0A914ZIV0</accession>
<dbReference type="AlphaFoldDB" id="A0A914ZIV0"/>
<evidence type="ECO:0000313" key="2">
    <source>
        <dbReference type="WBParaSite" id="PgB03_g112_t06"/>
    </source>
</evidence>
<dbReference type="WBParaSite" id="PgB03_g112_t06">
    <property type="protein sequence ID" value="PgB03_g112_t06"/>
    <property type="gene ID" value="PgB03_g112"/>
</dbReference>
<dbReference type="Proteomes" id="UP000887569">
    <property type="component" value="Unplaced"/>
</dbReference>
<reference evidence="2" key="1">
    <citation type="submission" date="2022-11" db="UniProtKB">
        <authorList>
            <consortium name="WormBaseParasite"/>
        </authorList>
    </citation>
    <scope>IDENTIFICATION</scope>
</reference>